<proteinExistence type="predicted"/>
<dbReference type="AlphaFoldDB" id="A0A915P380"/>
<accession>A0A915P380</accession>
<name>A0A915P380_9BILA</name>
<sequence length="191" mass="22541">MSSADVLNKAETVTCKIEWKLNDLHTYREFMPNEKCKMFYNSQYRSAAWELRVYLYSSNNYATLVQVKQTLKVKYELYALDARGERVDLCPERVMSHDFNRFKETWRHKLDMERLAHTDVAFCFLDAKNFGKRYLYAGVHGLPLVERACVDFISANRKKFLASNEWKEFEAEYKEMADHLLISVAYDGNIA</sequence>
<dbReference type="Gene3D" id="1.25.40.420">
    <property type="match status" value="1"/>
</dbReference>
<dbReference type="Proteomes" id="UP000887560">
    <property type="component" value="Unplaced"/>
</dbReference>
<protein>
    <submittedName>
        <fullName evidence="2">MATH domain-containing protein</fullName>
    </submittedName>
</protein>
<evidence type="ECO:0000313" key="1">
    <source>
        <dbReference type="Proteomes" id="UP000887560"/>
    </source>
</evidence>
<dbReference type="WBParaSite" id="scf7180000423565.g11295">
    <property type="protein sequence ID" value="scf7180000423565.g11295"/>
    <property type="gene ID" value="scf7180000423565.g11295"/>
</dbReference>
<evidence type="ECO:0000313" key="2">
    <source>
        <dbReference type="WBParaSite" id="scf7180000423565.g11295"/>
    </source>
</evidence>
<keyword evidence="1" id="KW-1185">Reference proteome</keyword>
<organism evidence="1 2">
    <name type="scientific">Meloidogyne floridensis</name>
    <dbReference type="NCBI Taxonomy" id="298350"/>
    <lineage>
        <taxon>Eukaryota</taxon>
        <taxon>Metazoa</taxon>
        <taxon>Ecdysozoa</taxon>
        <taxon>Nematoda</taxon>
        <taxon>Chromadorea</taxon>
        <taxon>Rhabditida</taxon>
        <taxon>Tylenchina</taxon>
        <taxon>Tylenchomorpha</taxon>
        <taxon>Tylenchoidea</taxon>
        <taxon>Meloidogynidae</taxon>
        <taxon>Meloidogyninae</taxon>
        <taxon>Meloidogyne</taxon>
    </lineage>
</organism>
<reference evidence="2" key="1">
    <citation type="submission" date="2022-11" db="UniProtKB">
        <authorList>
            <consortium name="WormBaseParasite"/>
        </authorList>
    </citation>
    <scope>IDENTIFICATION</scope>
</reference>